<sequence>MDTRWVEDFLCLAEMRSFKRSAFARNASQAAFSRRIQSLESWIGAELVDRSSMPLSLTPAGHTFRCVAVNIVRQVDLARNLVQTHGEAIKHIA</sequence>
<dbReference type="InterPro" id="IPR036390">
    <property type="entry name" value="WH_DNA-bd_sf"/>
</dbReference>
<evidence type="ECO:0000259" key="4">
    <source>
        <dbReference type="PROSITE" id="PS50931"/>
    </source>
</evidence>
<keyword evidence="6" id="KW-1185">Reference proteome</keyword>
<keyword evidence="3" id="KW-0804">Transcription</keyword>
<evidence type="ECO:0000313" key="5">
    <source>
        <dbReference type="EMBL" id="MRV72978.1"/>
    </source>
</evidence>
<keyword evidence="2" id="KW-0805">Transcription regulation</keyword>
<evidence type="ECO:0000256" key="3">
    <source>
        <dbReference type="ARBA" id="ARBA00023163"/>
    </source>
</evidence>
<dbReference type="Pfam" id="PF00126">
    <property type="entry name" value="HTH_1"/>
    <property type="match status" value="1"/>
</dbReference>
<comment type="similarity">
    <text evidence="1">Belongs to the LysR transcriptional regulatory family.</text>
</comment>
<gene>
    <name evidence="5" type="ORF">GJ700_14810</name>
</gene>
<dbReference type="PANTHER" id="PTHR30126:SF2">
    <property type="entry name" value="HTH-TYPE TRANSCRIPTIONAL REGULATOR YJIE"/>
    <property type="match status" value="1"/>
</dbReference>
<protein>
    <submittedName>
        <fullName evidence="5">LysR family transcriptional regulator</fullName>
    </submittedName>
</protein>
<dbReference type="AlphaFoldDB" id="A0A7X2LTH2"/>
<name>A0A7X2LTH2_9BURK</name>
<organism evidence="5 6">
    <name type="scientific">Pseudoduganella rivuli</name>
    <dbReference type="NCBI Taxonomy" id="2666085"/>
    <lineage>
        <taxon>Bacteria</taxon>
        <taxon>Pseudomonadati</taxon>
        <taxon>Pseudomonadota</taxon>
        <taxon>Betaproteobacteria</taxon>
        <taxon>Burkholderiales</taxon>
        <taxon>Oxalobacteraceae</taxon>
        <taxon>Telluria group</taxon>
        <taxon>Pseudoduganella</taxon>
    </lineage>
</organism>
<dbReference type="GO" id="GO:0000976">
    <property type="term" value="F:transcription cis-regulatory region binding"/>
    <property type="evidence" value="ECO:0007669"/>
    <property type="project" value="TreeGrafter"/>
</dbReference>
<dbReference type="GO" id="GO:0003700">
    <property type="term" value="F:DNA-binding transcription factor activity"/>
    <property type="evidence" value="ECO:0007669"/>
    <property type="project" value="InterPro"/>
</dbReference>
<comment type="caution">
    <text evidence="5">The sequence shown here is derived from an EMBL/GenBank/DDBJ whole genome shotgun (WGS) entry which is preliminary data.</text>
</comment>
<evidence type="ECO:0000313" key="6">
    <source>
        <dbReference type="Proteomes" id="UP000446768"/>
    </source>
</evidence>
<reference evidence="5 6" key="1">
    <citation type="submission" date="2019-11" db="EMBL/GenBank/DDBJ databases">
        <title>Novel species isolated from a subtropical stream in China.</title>
        <authorList>
            <person name="Lu H."/>
        </authorList>
    </citation>
    <scope>NUCLEOTIDE SEQUENCE [LARGE SCALE GENOMIC DNA]</scope>
    <source>
        <strain evidence="5 6">FT92W</strain>
    </source>
</reference>
<dbReference type="Proteomes" id="UP000446768">
    <property type="component" value="Unassembled WGS sequence"/>
</dbReference>
<dbReference type="SUPFAM" id="SSF46785">
    <property type="entry name" value="Winged helix' DNA-binding domain"/>
    <property type="match status" value="1"/>
</dbReference>
<evidence type="ECO:0000256" key="2">
    <source>
        <dbReference type="ARBA" id="ARBA00023015"/>
    </source>
</evidence>
<dbReference type="PROSITE" id="PS50931">
    <property type="entry name" value="HTH_LYSR"/>
    <property type="match status" value="1"/>
</dbReference>
<dbReference type="InterPro" id="IPR000847">
    <property type="entry name" value="LysR_HTH_N"/>
</dbReference>
<feature type="domain" description="HTH lysR-type" evidence="4">
    <location>
        <begin position="1"/>
        <end position="58"/>
    </location>
</feature>
<dbReference type="EMBL" id="WKJJ01000008">
    <property type="protein sequence ID" value="MRV72978.1"/>
    <property type="molecule type" value="Genomic_DNA"/>
</dbReference>
<evidence type="ECO:0000256" key="1">
    <source>
        <dbReference type="ARBA" id="ARBA00009437"/>
    </source>
</evidence>
<dbReference type="InterPro" id="IPR036388">
    <property type="entry name" value="WH-like_DNA-bd_sf"/>
</dbReference>
<proteinExistence type="inferred from homology"/>
<dbReference type="PANTHER" id="PTHR30126">
    <property type="entry name" value="HTH-TYPE TRANSCRIPTIONAL REGULATOR"/>
    <property type="match status" value="1"/>
</dbReference>
<accession>A0A7X2LTH2</accession>
<dbReference type="Gene3D" id="1.10.10.10">
    <property type="entry name" value="Winged helix-like DNA-binding domain superfamily/Winged helix DNA-binding domain"/>
    <property type="match status" value="1"/>
</dbReference>